<dbReference type="CDD" id="cd00118">
    <property type="entry name" value="LysM"/>
    <property type="match status" value="1"/>
</dbReference>
<proteinExistence type="predicted"/>
<dbReference type="Proteomes" id="UP000612055">
    <property type="component" value="Unassembled WGS sequence"/>
</dbReference>
<dbReference type="AlphaFoldDB" id="A0A835Y8S5"/>
<dbReference type="PROSITE" id="PS50948">
    <property type="entry name" value="PAN"/>
    <property type="match status" value="2"/>
</dbReference>
<comment type="caution">
    <text evidence="3">The sequence shown here is derived from an EMBL/GenBank/DDBJ whole genome shotgun (WGS) entry which is preliminary data.</text>
</comment>
<gene>
    <name evidence="3" type="ORF">HYH03_003636</name>
</gene>
<organism evidence="3 4">
    <name type="scientific">Edaphochlamys debaryana</name>
    <dbReference type="NCBI Taxonomy" id="47281"/>
    <lineage>
        <taxon>Eukaryota</taxon>
        <taxon>Viridiplantae</taxon>
        <taxon>Chlorophyta</taxon>
        <taxon>core chlorophytes</taxon>
        <taxon>Chlorophyceae</taxon>
        <taxon>CS clade</taxon>
        <taxon>Chlamydomonadales</taxon>
        <taxon>Chlamydomonadales incertae sedis</taxon>
        <taxon>Edaphochlamys</taxon>
    </lineage>
</organism>
<dbReference type="Gene3D" id="3.50.4.10">
    <property type="entry name" value="Hepatocyte Growth Factor"/>
    <property type="match status" value="1"/>
</dbReference>
<dbReference type="InterPro" id="IPR001480">
    <property type="entry name" value="Bulb-type_lectin_dom"/>
</dbReference>
<evidence type="ECO:0000259" key="1">
    <source>
        <dbReference type="PROSITE" id="PS50927"/>
    </source>
</evidence>
<evidence type="ECO:0000259" key="2">
    <source>
        <dbReference type="PROSITE" id="PS50948"/>
    </source>
</evidence>
<dbReference type="Pfam" id="PF01476">
    <property type="entry name" value="LysM"/>
    <property type="match status" value="1"/>
</dbReference>
<protein>
    <submittedName>
        <fullName evidence="3">Uncharacterized protein</fullName>
    </submittedName>
</protein>
<accession>A0A835Y8S5</accession>
<dbReference type="InterPro" id="IPR036779">
    <property type="entry name" value="LysM_dom_sf"/>
</dbReference>
<dbReference type="Gene3D" id="2.90.10.30">
    <property type="match status" value="1"/>
</dbReference>
<keyword evidence="4" id="KW-1185">Reference proteome</keyword>
<dbReference type="Gene3D" id="3.10.350.10">
    <property type="entry name" value="LysM domain"/>
    <property type="match status" value="1"/>
</dbReference>
<feature type="domain" description="Apple" evidence="2">
    <location>
        <begin position="185"/>
        <end position="259"/>
    </location>
</feature>
<evidence type="ECO:0000313" key="3">
    <source>
        <dbReference type="EMBL" id="KAG2498377.1"/>
    </source>
</evidence>
<dbReference type="InterPro" id="IPR036426">
    <property type="entry name" value="Bulb-type_lectin_dom_sf"/>
</dbReference>
<evidence type="ECO:0000313" key="4">
    <source>
        <dbReference type="Proteomes" id="UP000612055"/>
    </source>
</evidence>
<name>A0A835Y8S5_9CHLO</name>
<dbReference type="InterPro" id="IPR018392">
    <property type="entry name" value="LysM"/>
</dbReference>
<feature type="domain" description="Apple" evidence="2">
    <location>
        <begin position="95"/>
        <end position="177"/>
    </location>
</feature>
<dbReference type="OrthoDB" id="568384at2759"/>
<dbReference type="PROSITE" id="PS50927">
    <property type="entry name" value="BULB_LECTIN"/>
    <property type="match status" value="1"/>
</dbReference>
<dbReference type="EMBL" id="JAEHOE010000010">
    <property type="protein sequence ID" value="KAG2498377.1"/>
    <property type="molecule type" value="Genomic_DNA"/>
</dbReference>
<dbReference type="SUPFAM" id="SSF51110">
    <property type="entry name" value="alpha-D-mannose-specific plant lectins"/>
    <property type="match status" value="1"/>
</dbReference>
<feature type="domain" description="Bulb-type lectin" evidence="1">
    <location>
        <begin position="267"/>
        <end position="392"/>
    </location>
</feature>
<dbReference type="InterPro" id="IPR003609">
    <property type="entry name" value="Pan_app"/>
</dbReference>
<sequence>MGPCKDAAWSNLVCAEGSACRRDSATWWQCEPSTPAPGRFCGRFRTVLRGDFCERIWTDEGLTEAEFRALNPGLSCSLYAGQGVCVEPPSGTGLCTEEAGQLFHGGGFEGVGGEADYIAPFPVREVAAASSCSTLCLKSPTCLTYVHSAAERQCFLLSSRFQGTTADPSGNYTSGQCSFRLSGSCSLEYGQRFFADEADGVQPFPTPSPTAPDCAQRCSTTASCVVFVWSSSDRMCRMYSSTFTGSVADNTGAYASGLCQAKLSPDLDAIRPGQCLASGACKDAANGRFRLCLQADGDIVLYDGQRPYWRVGISNRSVSATSPALMAPFSLCLGAASAFAAYDSAGVAYWTPYAPPSDLDPDRAARYVARIQDDGNLVLLDASAAEAWSTRVGDDEMATQFAEYTFHSGMDYVIDTSFEDWLNGTTEFVDVQRDLSNDPSLVKQLCDLDPVRDD</sequence>
<reference evidence="3" key="1">
    <citation type="journal article" date="2020" name="bioRxiv">
        <title>Comparative genomics of Chlamydomonas.</title>
        <authorList>
            <person name="Craig R.J."/>
            <person name="Hasan A.R."/>
            <person name="Ness R.W."/>
            <person name="Keightley P.D."/>
        </authorList>
    </citation>
    <scope>NUCLEOTIDE SEQUENCE</scope>
    <source>
        <strain evidence="3">CCAP 11/70</strain>
    </source>
</reference>